<dbReference type="AlphaFoldDB" id="A0AA36HZ16"/>
<proteinExistence type="predicted"/>
<gene>
    <name evidence="2" type="ORF">EVOR1521_LOCUS5999</name>
</gene>
<feature type="signal peptide" evidence="1">
    <location>
        <begin position="1"/>
        <end position="30"/>
    </location>
</feature>
<protein>
    <submittedName>
        <fullName evidence="2">Uncharacterized protein</fullName>
    </submittedName>
</protein>
<evidence type="ECO:0000313" key="2">
    <source>
        <dbReference type="EMBL" id="CAJ1377109.1"/>
    </source>
</evidence>
<evidence type="ECO:0000313" key="3">
    <source>
        <dbReference type="Proteomes" id="UP001178507"/>
    </source>
</evidence>
<sequence length="69" mass="7582">MSFKVPPHFLQVAVLALALSLEVLLPPVLTEEIGLEDVEARSPQTLQLHGPFLFCILAERPSGTWCKAL</sequence>
<dbReference type="Proteomes" id="UP001178507">
    <property type="component" value="Unassembled WGS sequence"/>
</dbReference>
<keyword evidence="3" id="KW-1185">Reference proteome</keyword>
<evidence type="ECO:0000256" key="1">
    <source>
        <dbReference type="SAM" id="SignalP"/>
    </source>
</evidence>
<comment type="caution">
    <text evidence="2">The sequence shown here is derived from an EMBL/GenBank/DDBJ whole genome shotgun (WGS) entry which is preliminary data.</text>
</comment>
<keyword evidence="1" id="KW-0732">Signal</keyword>
<accession>A0AA36HZ16</accession>
<dbReference type="EMBL" id="CAUJNA010000445">
    <property type="protein sequence ID" value="CAJ1377109.1"/>
    <property type="molecule type" value="Genomic_DNA"/>
</dbReference>
<reference evidence="2" key="1">
    <citation type="submission" date="2023-08" db="EMBL/GenBank/DDBJ databases">
        <authorList>
            <person name="Chen Y."/>
            <person name="Shah S."/>
            <person name="Dougan E. K."/>
            <person name="Thang M."/>
            <person name="Chan C."/>
        </authorList>
    </citation>
    <scope>NUCLEOTIDE SEQUENCE</scope>
</reference>
<name>A0AA36HZ16_9DINO</name>
<feature type="chain" id="PRO_5041265738" evidence="1">
    <location>
        <begin position="31"/>
        <end position="69"/>
    </location>
</feature>
<organism evidence="2 3">
    <name type="scientific">Effrenium voratum</name>
    <dbReference type="NCBI Taxonomy" id="2562239"/>
    <lineage>
        <taxon>Eukaryota</taxon>
        <taxon>Sar</taxon>
        <taxon>Alveolata</taxon>
        <taxon>Dinophyceae</taxon>
        <taxon>Suessiales</taxon>
        <taxon>Symbiodiniaceae</taxon>
        <taxon>Effrenium</taxon>
    </lineage>
</organism>